<evidence type="ECO:0000256" key="1">
    <source>
        <dbReference type="SAM" id="MobiDB-lite"/>
    </source>
</evidence>
<gene>
    <name evidence="2" type="ORF">Clacol_005045</name>
</gene>
<reference evidence="2" key="1">
    <citation type="submission" date="2021-10" db="EMBL/GenBank/DDBJ databases">
        <title>De novo Genome Assembly of Clathrus columnatus (Basidiomycota, Fungi) Using Illumina and Nanopore Sequence Data.</title>
        <authorList>
            <person name="Ogiso-Tanaka E."/>
            <person name="Itagaki H."/>
            <person name="Hosoya T."/>
            <person name="Hosaka K."/>
        </authorList>
    </citation>
    <scope>NUCLEOTIDE SEQUENCE</scope>
    <source>
        <strain evidence="2">MO-923</strain>
    </source>
</reference>
<keyword evidence="3" id="KW-1185">Reference proteome</keyword>
<feature type="compositionally biased region" description="Acidic residues" evidence="1">
    <location>
        <begin position="52"/>
        <end position="73"/>
    </location>
</feature>
<evidence type="ECO:0000313" key="2">
    <source>
        <dbReference type="EMBL" id="GJJ10817.1"/>
    </source>
</evidence>
<feature type="non-terminal residue" evidence="2">
    <location>
        <position position="1"/>
    </location>
</feature>
<protein>
    <submittedName>
        <fullName evidence="2">Uncharacterized protein</fullName>
    </submittedName>
</protein>
<accession>A0AAV5A859</accession>
<dbReference type="AlphaFoldDB" id="A0AAV5A859"/>
<comment type="caution">
    <text evidence="2">The sequence shown here is derived from an EMBL/GenBank/DDBJ whole genome shotgun (WGS) entry which is preliminary data.</text>
</comment>
<sequence>FITCDTKSDAIARITVTGVEGGLTSLGSGSTPSFTENSTALVSGTNGINGDGGDEGDDDGGDCSDEDGEDDSDGNAGNFTLPAGSDS</sequence>
<feature type="region of interest" description="Disordered" evidence="1">
    <location>
        <begin position="20"/>
        <end position="87"/>
    </location>
</feature>
<name>A0AAV5A859_9AGAM</name>
<proteinExistence type="predicted"/>
<evidence type="ECO:0000313" key="3">
    <source>
        <dbReference type="Proteomes" id="UP001050691"/>
    </source>
</evidence>
<dbReference type="Proteomes" id="UP001050691">
    <property type="component" value="Unassembled WGS sequence"/>
</dbReference>
<feature type="compositionally biased region" description="Low complexity" evidence="1">
    <location>
        <begin position="20"/>
        <end position="35"/>
    </location>
</feature>
<dbReference type="EMBL" id="BPWL01000005">
    <property type="protein sequence ID" value="GJJ10817.1"/>
    <property type="molecule type" value="Genomic_DNA"/>
</dbReference>
<organism evidence="2 3">
    <name type="scientific">Clathrus columnatus</name>
    <dbReference type="NCBI Taxonomy" id="1419009"/>
    <lineage>
        <taxon>Eukaryota</taxon>
        <taxon>Fungi</taxon>
        <taxon>Dikarya</taxon>
        <taxon>Basidiomycota</taxon>
        <taxon>Agaricomycotina</taxon>
        <taxon>Agaricomycetes</taxon>
        <taxon>Phallomycetidae</taxon>
        <taxon>Phallales</taxon>
        <taxon>Clathraceae</taxon>
        <taxon>Clathrus</taxon>
    </lineage>
</organism>